<name>A0A7W9NFL5_9PSEU</name>
<protein>
    <submittedName>
        <fullName evidence="1">Tetratricopeptide (TPR) repeat protein</fullName>
    </submittedName>
</protein>
<evidence type="ECO:0000313" key="1">
    <source>
        <dbReference type="EMBL" id="MBB5890649.1"/>
    </source>
</evidence>
<gene>
    <name evidence="1" type="ORF">BJ998_001845</name>
</gene>
<keyword evidence="2" id="KW-1185">Reference proteome</keyword>
<dbReference type="InterPro" id="IPR011990">
    <property type="entry name" value="TPR-like_helical_dom_sf"/>
</dbReference>
<accession>A0A7W9NFL5</accession>
<reference evidence="1 2" key="1">
    <citation type="submission" date="2020-08" db="EMBL/GenBank/DDBJ databases">
        <title>Sequencing the genomes of 1000 actinobacteria strains.</title>
        <authorList>
            <person name="Klenk H.-P."/>
        </authorList>
    </citation>
    <scope>NUCLEOTIDE SEQUENCE [LARGE SCALE GENOMIC DNA]</scope>
    <source>
        <strain evidence="1 2">DSM 43851</strain>
    </source>
</reference>
<dbReference type="Gene3D" id="1.25.40.10">
    <property type="entry name" value="Tetratricopeptide repeat domain"/>
    <property type="match status" value="1"/>
</dbReference>
<sequence length="382" mass="42605">MEHRARTMLEQLIRDRRQTPEEFCKEAEQYAEHRTDVVPISVRHLQRLAAGQRADGRPLGPVRPMTRRLLEGMLGVPMEKLLRPPESAAVSDRDISDLQARLAASRNLDKEMVELFQQKLDLARVMDRRVGAPALLGELRHQIEHMQQVLRYSLPNSARSALAKVLVDARTLAGWQSLDQGLTVDAWAHYDGAKAAALESDCAALHAYATAAQSVVLHDVGDTVSAVELAEFARNLGYNKAPKLLRSWLNAAYGEACAADGRQRDSLRAFDEAVRIMPSSPDLSETPYLVFGLVHLQRWRGNALARLGEHSAIATLSEALADLDSSFTRAETTLRVDLALALRTTRNHDEIKHHIEHASALALQIGSIRQQQRLTQLAHYRL</sequence>
<proteinExistence type="predicted"/>
<comment type="caution">
    <text evidence="1">The sequence shown here is derived from an EMBL/GenBank/DDBJ whole genome shotgun (WGS) entry which is preliminary data.</text>
</comment>
<dbReference type="RefSeq" id="WP_184860226.1">
    <property type="nucleotide sequence ID" value="NZ_BAAAWY010000042.1"/>
</dbReference>
<dbReference type="AlphaFoldDB" id="A0A7W9NFL5"/>
<dbReference type="Proteomes" id="UP000585638">
    <property type="component" value="Unassembled WGS sequence"/>
</dbReference>
<dbReference type="EMBL" id="JACHIR010000001">
    <property type="protein sequence ID" value="MBB5890649.1"/>
    <property type="molecule type" value="Genomic_DNA"/>
</dbReference>
<evidence type="ECO:0000313" key="2">
    <source>
        <dbReference type="Proteomes" id="UP000585638"/>
    </source>
</evidence>
<dbReference type="SUPFAM" id="SSF48452">
    <property type="entry name" value="TPR-like"/>
    <property type="match status" value="1"/>
</dbReference>
<organism evidence="1 2">
    <name type="scientific">Kutzneria kofuensis</name>
    <dbReference type="NCBI Taxonomy" id="103725"/>
    <lineage>
        <taxon>Bacteria</taxon>
        <taxon>Bacillati</taxon>
        <taxon>Actinomycetota</taxon>
        <taxon>Actinomycetes</taxon>
        <taxon>Pseudonocardiales</taxon>
        <taxon>Pseudonocardiaceae</taxon>
        <taxon>Kutzneria</taxon>
    </lineage>
</organism>